<dbReference type="InterPro" id="IPR028978">
    <property type="entry name" value="Chorismate_lyase_/UTRA_dom_sf"/>
</dbReference>
<sequence>MTLTDDGTSAISMERSGGVALWRQIAERLKGDIRAGVWGQGAKLPAEAELAQRFGVNRHTIRRAVSELANEGLVSSRQGRGTFVESAPISYPIGSRTRFSEIISHQAREPGGRLIASFRETAAPWLTDKLQLPAGATVHRIETLHVADSIPVSVSTAWFPAARFPDLVLHYAETGSVTKALAAHGVTDYSRARTDISARIAEPDEARLLQIPADAPVLVTAVLNVDSDGKPIQVARTRFAAERVQLTVES</sequence>
<evidence type="ECO:0000256" key="3">
    <source>
        <dbReference type="ARBA" id="ARBA00023163"/>
    </source>
</evidence>
<dbReference type="OrthoDB" id="9800645at2"/>
<gene>
    <name evidence="5" type="ORF">C8N35_101529</name>
</gene>
<dbReference type="InterPro" id="IPR000524">
    <property type="entry name" value="Tscrpt_reg_HTH_GntR"/>
</dbReference>
<dbReference type="GO" id="GO:0045892">
    <property type="term" value="P:negative regulation of DNA-templated transcription"/>
    <property type="evidence" value="ECO:0007669"/>
    <property type="project" value="TreeGrafter"/>
</dbReference>
<dbReference type="PRINTS" id="PR00035">
    <property type="entry name" value="HTHGNTR"/>
</dbReference>
<feature type="domain" description="HTH gntR-type" evidence="4">
    <location>
        <begin position="19"/>
        <end position="87"/>
    </location>
</feature>
<dbReference type="Pfam" id="PF00392">
    <property type="entry name" value="GntR"/>
    <property type="match status" value="1"/>
</dbReference>
<dbReference type="RefSeq" id="WP_107988052.1">
    <property type="nucleotide sequence ID" value="NZ_QAYG01000001.1"/>
</dbReference>
<dbReference type="AlphaFoldDB" id="A0A2T5VFI7"/>
<evidence type="ECO:0000256" key="2">
    <source>
        <dbReference type="ARBA" id="ARBA00023125"/>
    </source>
</evidence>
<name>A0A2T5VFI7_9HYPH</name>
<comment type="caution">
    <text evidence="5">The sequence shown here is derived from an EMBL/GenBank/DDBJ whole genome shotgun (WGS) entry which is preliminary data.</text>
</comment>
<organism evidence="5 6">
    <name type="scientific">Breoghania corrubedonensis</name>
    <dbReference type="NCBI Taxonomy" id="665038"/>
    <lineage>
        <taxon>Bacteria</taxon>
        <taxon>Pseudomonadati</taxon>
        <taxon>Pseudomonadota</taxon>
        <taxon>Alphaproteobacteria</taxon>
        <taxon>Hyphomicrobiales</taxon>
        <taxon>Stappiaceae</taxon>
        <taxon>Breoghania</taxon>
    </lineage>
</organism>
<dbReference type="SMART" id="SM00345">
    <property type="entry name" value="HTH_GNTR"/>
    <property type="match status" value="1"/>
</dbReference>
<dbReference type="GO" id="GO:0003700">
    <property type="term" value="F:DNA-binding transcription factor activity"/>
    <property type="evidence" value="ECO:0007669"/>
    <property type="project" value="InterPro"/>
</dbReference>
<keyword evidence="2" id="KW-0238">DNA-binding</keyword>
<dbReference type="Proteomes" id="UP000244081">
    <property type="component" value="Unassembled WGS sequence"/>
</dbReference>
<evidence type="ECO:0000259" key="4">
    <source>
        <dbReference type="PROSITE" id="PS50949"/>
    </source>
</evidence>
<dbReference type="SUPFAM" id="SSF46785">
    <property type="entry name" value="Winged helix' DNA-binding domain"/>
    <property type="match status" value="1"/>
</dbReference>
<dbReference type="InterPro" id="IPR012702">
    <property type="entry name" value="CP_lyase_PhnF"/>
</dbReference>
<dbReference type="Gene3D" id="3.40.1410.10">
    <property type="entry name" value="Chorismate lyase-like"/>
    <property type="match status" value="1"/>
</dbReference>
<dbReference type="SUPFAM" id="SSF64288">
    <property type="entry name" value="Chorismate lyase-like"/>
    <property type="match status" value="1"/>
</dbReference>
<evidence type="ECO:0000313" key="5">
    <source>
        <dbReference type="EMBL" id="PTW62486.1"/>
    </source>
</evidence>
<accession>A0A2T5VFI7</accession>
<dbReference type="PANTHER" id="PTHR44846">
    <property type="entry name" value="MANNOSYL-D-GLYCERATE TRANSPORT/METABOLISM SYSTEM REPRESSOR MNGR-RELATED"/>
    <property type="match status" value="1"/>
</dbReference>
<dbReference type="EMBL" id="QAYG01000001">
    <property type="protein sequence ID" value="PTW62486.1"/>
    <property type="molecule type" value="Genomic_DNA"/>
</dbReference>
<reference evidence="5 6" key="1">
    <citation type="submission" date="2018-04" db="EMBL/GenBank/DDBJ databases">
        <title>Genomic Encyclopedia of Archaeal and Bacterial Type Strains, Phase II (KMG-II): from individual species to whole genera.</title>
        <authorList>
            <person name="Goeker M."/>
        </authorList>
    </citation>
    <scope>NUCLEOTIDE SEQUENCE [LARGE SCALE GENOMIC DNA]</scope>
    <source>
        <strain evidence="5 6">DSM 23382</strain>
    </source>
</reference>
<dbReference type="NCBIfam" id="TIGR02325">
    <property type="entry name" value="C_P_lyase_phnF"/>
    <property type="match status" value="1"/>
</dbReference>
<dbReference type="SMART" id="SM00866">
    <property type="entry name" value="UTRA"/>
    <property type="match status" value="1"/>
</dbReference>
<dbReference type="InterPro" id="IPR036390">
    <property type="entry name" value="WH_DNA-bd_sf"/>
</dbReference>
<dbReference type="InterPro" id="IPR011663">
    <property type="entry name" value="UTRA"/>
</dbReference>
<dbReference type="InterPro" id="IPR050679">
    <property type="entry name" value="Bact_HTH_transcr_reg"/>
</dbReference>
<evidence type="ECO:0000256" key="1">
    <source>
        <dbReference type="ARBA" id="ARBA00023015"/>
    </source>
</evidence>
<dbReference type="Gene3D" id="1.10.10.10">
    <property type="entry name" value="Winged helix-like DNA-binding domain superfamily/Winged helix DNA-binding domain"/>
    <property type="match status" value="1"/>
</dbReference>
<keyword evidence="1" id="KW-0805">Transcription regulation</keyword>
<evidence type="ECO:0000313" key="6">
    <source>
        <dbReference type="Proteomes" id="UP000244081"/>
    </source>
</evidence>
<protein>
    <submittedName>
        <fullName evidence="5">GntR family phosphonate transport system transcriptional regulator</fullName>
    </submittedName>
</protein>
<dbReference type="PANTHER" id="PTHR44846:SF1">
    <property type="entry name" value="MANNOSYL-D-GLYCERATE TRANSPORT_METABOLISM SYSTEM REPRESSOR MNGR-RELATED"/>
    <property type="match status" value="1"/>
</dbReference>
<proteinExistence type="predicted"/>
<dbReference type="InterPro" id="IPR036388">
    <property type="entry name" value="WH-like_DNA-bd_sf"/>
</dbReference>
<dbReference type="PROSITE" id="PS50949">
    <property type="entry name" value="HTH_GNTR"/>
    <property type="match status" value="1"/>
</dbReference>
<dbReference type="CDD" id="cd07377">
    <property type="entry name" value="WHTH_GntR"/>
    <property type="match status" value="1"/>
</dbReference>
<dbReference type="Pfam" id="PF07702">
    <property type="entry name" value="UTRA"/>
    <property type="match status" value="1"/>
</dbReference>
<dbReference type="GO" id="GO:0003677">
    <property type="term" value="F:DNA binding"/>
    <property type="evidence" value="ECO:0007669"/>
    <property type="project" value="UniProtKB-KW"/>
</dbReference>
<keyword evidence="6" id="KW-1185">Reference proteome</keyword>
<keyword evidence="3" id="KW-0804">Transcription</keyword>